<gene>
    <name evidence="1" type="ORF">SCALOS_LOCUS6183</name>
</gene>
<accession>A0ACA9MDF4</accession>
<evidence type="ECO:0000313" key="2">
    <source>
        <dbReference type="Proteomes" id="UP000789860"/>
    </source>
</evidence>
<evidence type="ECO:0000313" key="1">
    <source>
        <dbReference type="EMBL" id="CAG8580413.1"/>
    </source>
</evidence>
<proteinExistence type="predicted"/>
<organism evidence="1 2">
    <name type="scientific">Scutellospora calospora</name>
    <dbReference type="NCBI Taxonomy" id="85575"/>
    <lineage>
        <taxon>Eukaryota</taxon>
        <taxon>Fungi</taxon>
        <taxon>Fungi incertae sedis</taxon>
        <taxon>Mucoromycota</taxon>
        <taxon>Glomeromycotina</taxon>
        <taxon>Glomeromycetes</taxon>
        <taxon>Diversisporales</taxon>
        <taxon>Gigasporaceae</taxon>
        <taxon>Scutellospora</taxon>
    </lineage>
</organism>
<name>A0ACA9MDF4_9GLOM</name>
<protein>
    <submittedName>
        <fullName evidence="1">3914_t:CDS:1</fullName>
    </submittedName>
</protein>
<dbReference type="Proteomes" id="UP000789860">
    <property type="component" value="Unassembled WGS sequence"/>
</dbReference>
<sequence length="92" mass="9865">LRHSPNLPDSRYYKESSEVTETIQGLKLTGSMAAKADSTAAQQLKDIFGSKTAIAVQGPFLSVFRLYACICSARTLCPQVFGSTAVFAMQGS</sequence>
<feature type="non-terminal residue" evidence="1">
    <location>
        <position position="92"/>
    </location>
</feature>
<keyword evidence="2" id="KW-1185">Reference proteome</keyword>
<comment type="caution">
    <text evidence="1">The sequence shown here is derived from an EMBL/GenBank/DDBJ whole genome shotgun (WGS) entry which is preliminary data.</text>
</comment>
<feature type="non-terminal residue" evidence="1">
    <location>
        <position position="1"/>
    </location>
</feature>
<dbReference type="EMBL" id="CAJVPM010011344">
    <property type="protein sequence ID" value="CAG8580413.1"/>
    <property type="molecule type" value="Genomic_DNA"/>
</dbReference>
<reference evidence="1" key="1">
    <citation type="submission" date="2021-06" db="EMBL/GenBank/DDBJ databases">
        <authorList>
            <person name="Kallberg Y."/>
            <person name="Tangrot J."/>
            <person name="Rosling A."/>
        </authorList>
    </citation>
    <scope>NUCLEOTIDE SEQUENCE</scope>
    <source>
        <strain evidence="1">AU212A</strain>
    </source>
</reference>